<evidence type="ECO:0000313" key="1">
    <source>
        <dbReference type="EMBL" id="MEE1881957.1"/>
    </source>
</evidence>
<dbReference type="Proteomes" id="UP001329505">
    <property type="component" value="Unassembled WGS sequence"/>
</dbReference>
<evidence type="ECO:0000313" key="4">
    <source>
        <dbReference type="Proteomes" id="UP001329505"/>
    </source>
</evidence>
<sequence>MSLDEQWEPGFGTIYTWLAMDRVGRIAVMVNNCFGDIPKVLLALNGAEEMLDTLSEFMWEESQVFRSYPPLKKCGFTVDLYSAWRWQGRDKAFVVDELLRDLEVRGIYSEASLAFNKGFFVYHAVEGSREGEDFPVGFDGPTSMGDYFRFLVPGEYASIEDFPESLRPGVVVSQTLDFNSKQVLSGKCINEYFCDLYRR</sequence>
<keyword evidence="4" id="KW-1185">Reference proteome</keyword>
<name>A0A1H9FXR7_9PSED</name>
<organism evidence="2 3">
    <name type="scientific">Pseudomonas soli</name>
    <dbReference type="NCBI Taxonomy" id="1306993"/>
    <lineage>
        <taxon>Bacteria</taxon>
        <taxon>Pseudomonadati</taxon>
        <taxon>Pseudomonadota</taxon>
        <taxon>Gammaproteobacteria</taxon>
        <taxon>Pseudomonadales</taxon>
        <taxon>Pseudomonadaceae</taxon>
        <taxon>Pseudomonas</taxon>
    </lineage>
</organism>
<dbReference type="EMBL" id="FOEQ01000002">
    <property type="protein sequence ID" value="SEQ42680.1"/>
    <property type="molecule type" value="Genomic_DNA"/>
</dbReference>
<protein>
    <submittedName>
        <fullName evidence="2">Uncharacterized protein</fullName>
    </submittedName>
</protein>
<evidence type="ECO:0000313" key="2">
    <source>
        <dbReference type="EMBL" id="SEQ42680.1"/>
    </source>
</evidence>
<dbReference type="AlphaFoldDB" id="A0A1H9FXR7"/>
<dbReference type="GeneID" id="93676692"/>
<reference evidence="2 3" key="1">
    <citation type="submission" date="2016-10" db="EMBL/GenBank/DDBJ databases">
        <authorList>
            <person name="de Groot N.N."/>
        </authorList>
    </citation>
    <scope>NUCLEOTIDE SEQUENCE [LARGE SCALE GENOMIC DNA]</scope>
    <source>
        <strain evidence="2 3">LMG 27941</strain>
    </source>
</reference>
<dbReference type="RefSeq" id="WP_094010743.1">
    <property type="nucleotide sequence ID" value="NZ_CP128543.1"/>
</dbReference>
<reference evidence="1 4" key="2">
    <citation type="submission" date="2024-01" db="EMBL/GenBank/DDBJ databases">
        <title>Unpublished Manusciprt.</title>
        <authorList>
            <person name="Duman M."/>
            <person name="Valdes E.G."/>
            <person name="Ajmi N."/>
            <person name="Altun S."/>
            <person name="Saticioglu I.B."/>
        </authorList>
    </citation>
    <scope>NUCLEOTIDE SEQUENCE [LARGE SCALE GENOMIC DNA]</scope>
    <source>
        <strain evidence="1 4">139P</strain>
    </source>
</reference>
<dbReference type="EMBL" id="JAZDQQ010000014">
    <property type="protein sequence ID" value="MEE1881957.1"/>
    <property type="molecule type" value="Genomic_DNA"/>
</dbReference>
<dbReference type="Proteomes" id="UP000199221">
    <property type="component" value="Unassembled WGS sequence"/>
</dbReference>
<gene>
    <name evidence="2" type="ORF">SAMN05216230_102679</name>
    <name evidence="1" type="ORF">V0R55_17495</name>
</gene>
<proteinExistence type="predicted"/>
<accession>A0A1H9FXR7</accession>
<evidence type="ECO:0000313" key="3">
    <source>
        <dbReference type="Proteomes" id="UP000199221"/>
    </source>
</evidence>